<dbReference type="Gene3D" id="1.20.1290.10">
    <property type="entry name" value="AhpD-like"/>
    <property type="match status" value="1"/>
</dbReference>
<dbReference type="AlphaFoldDB" id="A0A517PE74"/>
<dbReference type="RefSeq" id="WP_145360601.1">
    <property type="nucleotide sequence ID" value="NZ_CP036265.1"/>
</dbReference>
<keyword evidence="3" id="KW-1185">Reference proteome</keyword>
<dbReference type="Proteomes" id="UP000318741">
    <property type="component" value="Chromosome"/>
</dbReference>
<organism evidence="2 3">
    <name type="scientific">Alienimonas californiensis</name>
    <dbReference type="NCBI Taxonomy" id="2527989"/>
    <lineage>
        <taxon>Bacteria</taxon>
        <taxon>Pseudomonadati</taxon>
        <taxon>Planctomycetota</taxon>
        <taxon>Planctomycetia</taxon>
        <taxon>Planctomycetales</taxon>
        <taxon>Planctomycetaceae</taxon>
        <taxon>Alienimonas</taxon>
    </lineage>
</organism>
<dbReference type="OrthoDB" id="9801997at2"/>
<evidence type="ECO:0000313" key="3">
    <source>
        <dbReference type="Proteomes" id="UP000318741"/>
    </source>
</evidence>
<proteinExistence type="predicted"/>
<feature type="domain" description="Carboxymuconolactone decarboxylase-like" evidence="1">
    <location>
        <begin position="135"/>
        <end position="198"/>
    </location>
</feature>
<dbReference type="KEGG" id="acaf:CA12_37990"/>
<name>A0A517PE74_9PLAN</name>
<dbReference type="PANTHER" id="PTHR33930">
    <property type="entry name" value="ALKYL HYDROPEROXIDE REDUCTASE AHPD"/>
    <property type="match status" value="1"/>
</dbReference>
<dbReference type="SUPFAM" id="SSF69118">
    <property type="entry name" value="AhpD-like"/>
    <property type="match status" value="2"/>
</dbReference>
<dbReference type="InterPro" id="IPR004675">
    <property type="entry name" value="AhpD_core"/>
</dbReference>
<dbReference type="Pfam" id="PF02627">
    <property type="entry name" value="CMD"/>
    <property type="match status" value="2"/>
</dbReference>
<dbReference type="GO" id="GO:0032843">
    <property type="term" value="F:hydroperoxide reductase activity"/>
    <property type="evidence" value="ECO:0007669"/>
    <property type="project" value="TreeGrafter"/>
</dbReference>
<dbReference type="PANTHER" id="PTHR33930:SF7">
    <property type="entry name" value="ALKYL HYDROPEROXIDE REDUCTASE AHPD"/>
    <property type="match status" value="1"/>
</dbReference>
<protein>
    <submittedName>
        <fullName evidence="2">Alkyl hydroperoxide reductase AhpD</fullName>
        <ecNumber evidence="2">1.11.1.15</ecNumber>
    </submittedName>
</protein>
<evidence type="ECO:0000313" key="2">
    <source>
        <dbReference type="EMBL" id="QDT17669.1"/>
    </source>
</evidence>
<gene>
    <name evidence="2" type="primary">ahpD</name>
    <name evidence="2" type="ORF">CA12_37990</name>
</gene>
<evidence type="ECO:0000259" key="1">
    <source>
        <dbReference type="Pfam" id="PF02627"/>
    </source>
</evidence>
<keyword evidence="2" id="KW-0560">Oxidoreductase</keyword>
<dbReference type="InterPro" id="IPR003779">
    <property type="entry name" value="CMD-like"/>
</dbReference>
<dbReference type="InterPro" id="IPR029032">
    <property type="entry name" value="AhpD-like"/>
</dbReference>
<sequence>MPIPALPESEAADKAAQTYDRLKEMFGTETVPAPFLTLGRAPALLGDFYMNFKKFVWKAGKLDRRTKLLIALSVALKEASSVWTEFYTGLAREEGVTEEEITDVAALVATNATYNTFFKFRTLSGTDLFDGLPVGLRAHAFQATAFDEKTVELINTAISDLNACEPCVAGHVKKARALGLEPEAILEAIQATAVVYSGVQFTKSANA</sequence>
<dbReference type="EC" id="1.11.1.15" evidence="2"/>
<reference evidence="2 3" key="1">
    <citation type="submission" date="2019-02" db="EMBL/GenBank/DDBJ databases">
        <title>Deep-cultivation of Planctomycetes and their phenomic and genomic characterization uncovers novel biology.</title>
        <authorList>
            <person name="Wiegand S."/>
            <person name="Jogler M."/>
            <person name="Boedeker C."/>
            <person name="Pinto D."/>
            <person name="Vollmers J."/>
            <person name="Rivas-Marin E."/>
            <person name="Kohn T."/>
            <person name="Peeters S.H."/>
            <person name="Heuer A."/>
            <person name="Rast P."/>
            <person name="Oberbeckmann S."/>
            <person name="Bunk B."/>
            <person name="Jeske O."/>
            <person name="Meyerdierks A."/>
            <person name="Storesund J.E."/>
            <person name="Kallscheuer N."/>
            <person name="Luecker S."/>
            <person name="Lage O.M."/>
            <person name="Pohl T."/>
            <person name="Merkel B.J."/>
            <person name="Hornburger P."/>
            <person name="Mueller R.-W."/>
            <person name="Bruemmer F."/>
            <person name="Labrenz M."/>
            <person name="Spormann A.M."/>
            <person name="Op den Camp H."/>
            <person name="Overmann J."/>
            <person name="Amann R."/>
            <person name="Jetten M.S.M."/>
            <person name="Mascher T."/>
            <person name="Medema M.H."/>
            <person name="Devos D.P."/>
            <person name="Kaster A.-K."/>
            <person name="Ovreas L."/>
            <person name="Rohde M."/>
            <person name="Galperin M.Y."/>
            <person name="Jogler C."/>
        </authorList>
    </citation>
    <scope>NUCLEOTIDE SEQUENCE [LARGE SCALE GENOMIC DNA]</scope>
    <source>
        <strain evidence="2 3">CA12</strain>
    </source>
</reference>
<dbReference type="GO" id="GO:0015036">
    <property type="term" value="F:disulfide oxidoreductase activity"/>
    <property type="evidence" value="ECO:0007669"/>
    <property type="project" value="TreeGrafter"/>
</dbReference>
<dbReference type="EMBL" id="CP036265">
    <property type="protein sequence ID" value="QDT17669.1"/>
    <property type="molecule type" value="Genomic_DNA"/>
</dbReference>
<keyword evidence="2" id="KW-0575">Peroxidase</keyword>
<dbReference type="GO" id="GO:0045454">
    <property type="term" value="P:cell redox homeostasis"/>
    <property type="evidence" value="ECO:0007669"/>
    <property type="project" value="TreeGrafter"/>
</dbReference>
<dbReference type="NCBIfam" id="TIGR00778">
    <property type="entry name" value="ahpD_dom"/>
    <property type="match status" value="1"/>
</dbReference>
<accession>A0A517PE74</accession>
<feature type="domain" description="Carboxymuconolactone decarboxylase-like" evidence="1">
    <location>
        <begin position="45"/>
        <end position="112"/>
    </location>
</feature>
<dbReference type="GO" id="GO:0051920">
    <property type="term" value="F:peroxiredoxin activity"/>
    <property type="evidence" value="ECO:0007669"/>
    <property type="project" value="InterPro"/>
</dbReference>